<evidence type="ECO:0000256" key="12">
    <source>
        <dbReference type="ARBA" id="ARBA00029736"/>
    </source>
</evidence>
<evidence type="ECO:0000256" key="3">
    <source>
        <dbReference type="ARBA" id="ARBA00007630"/>
    </source>
</evidence>
<dbReference type="FunFam" id="1.10.1270.20:FF:000001">
    <property type="entry name" value="tRNA (guanine-N(1)-)-methyltransferase"/>
    <property type="match status" value="1"/>
</dbReference>
<evidence type="ECO:0000256" key="16">
    <source>
        <dbReference type="PIRSR" id="PIRSR000386-1"/>
    </source>
</evidence>
<dbReference type="GO" id="GO:0002939">
    <property type="term" value="P:tRNA N1-guanine methylation"/>
    <property type="evidence" value="ECO:0007669"/>
    <property type="project" value="TreeGrafter"/>
</dbReference>
<dbReference type="InterPro" id="IPR029026">
    <property type="entry name" value="tRNA_m1G_MTases_N"/>
</dbReference>
<evidence type="ECO:0000313" key="20">
    <source>
        <dbReference type="Proteomes" id="UP000288096"/>
    </source>
</evidence>
<dbReference type="Gene3D" id="3.40.1280.10">
    <property type="match status" value="1"/>
</dbReference>
<keyword evidence="20" id="KW-1185">Reference proteome</keyword>
<evidence type="ECO:0000256" key="7">
    <source>
        <dbReference type="ARBA" id="ARBA00022490"/>
    </source>
</evidence>
<sequence>MEFTVLTIFPEMFPPFWENGIIRRAIEQGIISASAINIRDFTTDRHRTTDDRPYGGGCGMVMKPEPLADAIRTARANAPSSKTVLMTPQGRPFNQRVAEELSLVEGLIFVCGRYEGVDERICRHFIDDEISIGDYVLTGGELASMIIMDAVTRLRPGALGGEESAARDSFSENVLEHAHYTRPRNFEGDEVPDVLLSGNHREIEKWRLETSLIRTFLKRPDLLRERPLSPHEINILKNWCSDIETIIQTRSLPDADPPSGGQ</sequence>
<keyword evidence="8 15" id="KW-0489">Methyltransferase</keyword>
<keyword evidence="10 15" id="KW-0949">S-adenosyl-L-methionine</keyword>
<evidence type="ECO:0000256" key="14">
    <source>
        <dbReference type="ARBA" id="ARBA00047783"/>
    </source>
</evidence>
<feature type="domain" description="tRNA methyltransferase TRMD/TRM10-type" evidence="18">
    <location>
        <begin position="1"/>
        <end position="224"/>
    </location>
</feature>
<reference evidence="20" key="2">
    <citation type="submission" date="2019-01" db="EMBL/GenBank/DDBJ databases">
        <title>Genome sequence of Desulfonema ishimotonii strain Tokyo 01.</title>
        <authorList>
            <person name="Fukui M."/>
        </authorList>
    </citation>
    <scope>NUCLEOTIDE SEQUENCE [LARGE SCALE GENOMIC DNA]</scope>
    <source>
        <strain evidence="20">Tokyo 01</strain>
    </source>
</reference>
<evidence type="ECO:0000256" key="15">
    <source>
        <dbReference type="HAMAP-Rule" id="MF_00605"/>
    </source>
</evidence>
<dbReference type="OrthoDB" id="9807416at2"/>
<evidence type="ECO:0000256" key="5">
    <source>
        <dbReference type="ARBA" id="ARBA00012807"/>
    </source>
</evidence>
<evidence type="ECO:0000256" key="8">
    <source>
        <dbReference type="ARBA" id="ARBA00022603"/>
    </source>
</evidence>
<evidence type="ECO:0000259" key="18">
    <source>
        <dbReference type="Pfam" id="PF01746"/>
    </source>
</evidence>
<evidence type="ECO:0000256" key="4">
    <source>
        <dbReference type="ARBA" id="ARBA00011738"/>
    </source>
</evidence>
<comment type="similarity">
    <text evidence="3 15 17">Belongs to the RNA methyltransferase TrmD family.</text>
</comment>
<dbReference type="InterPro" id="IPR023148">
    <property type="entry name" value="tRNA_m1G_MeTrfase_C_sf"/>
</dbReference>
<dbReference type="Proteomes" id="UP000288096">
    <property type="component" value="Unassembled WGS sequence"/>
</dbReference>
<keyword evidence="7 15" id="KW-0963">Cytoplasm</keyword>
<evidence type="ECO:0000256" key="13">
    <source>
        <dbReference type="ARBA" id="ARBA00033392"/>
    </source>
</evidence>
<name>A0A401FR68_9BACT</name>
<organism evidence="19 20">
    <name type="scientific">Desulfonema ishimotonii</name>
    <dbReference type="NCBI Taxonomy" id="45657"/>
    <lineage>
        <taxon>Bacteria</taxon>
        <taxon>Pseudomonadati</taxon>
        <taxon>Thermodesulfobacteriota</taxon>
        <taxon>Desulfobacteria</taxon>
        <taxon>Desulfobacterales</taxon>
        <taxon>Desulfococcaceae</taxon>
        <taxon>Desulfonema</taxon>
    </lineage>
</organism>
<dbReference type="Pfam" id="PF01746">
    <property type="entry name" value="tRNA_m1G_MT"/>
    <property type="match status" value="1"/>
</dbReference>
<comment type="subunit">
    <text evidence="4 15 17">Homodimer.</text>
</comment>
<dbReference type="InterPro" id="IPR016009">
    <property type="entry name" value="tRNA_MeTrfase_TRMD/TRM10"/>
</dbReference>
<dbReference type="InterPro" id="IPR029028">
    <property type="entry name" value="Alpha/beta_knot_MTases"/>
</dbReference>
<keyword evidence="9 15" id="KW-0808">Transferase</keyword>
<dbReference type="Gene3D" id="1.10.1270.20">
    <property type="entry name" value="tRNA(m1g37)methyltransferase, domain 2"/>
    <property type="match status" value="1"/>
</dbReference>
<dbReference type="CDD" id="cd18080">
    <property type="entry name" value="TrmD-like"/>
    <property type="match status" value="1"/>
</dbReference>
<accession>A0A401FR68</accession>
<evidence type="ECO:0000256" key="9">
    <source>
        <dbReference type="ARBA" id="ARBA00022679"/>
    </source>
</evidence>
<dbReference type="InterPro" id="IPR002649">
    <property type="entry name" value="tRNA_m1G_MeTrfase_TrmD"/>
</dbReference>
<evidence type="ECO:0000256" key="1">
    <source>
        <dbReference type="ARBA" id="ARBA00002634"/>
    </source>
</evidence>
<dbReference type="HAMAP" id="MF_00605">
    <property type="entry name" value="TrmD"/>
    <property type="match status" value="1"/>
</dbReference>
<comment type="subcellular location">
    <subcellularLocation>
        <location evidence="2 15 17">Cytoplasm</location>
    </subcellularLocation>
</comment>
<comment type="caution">
    <text evidence="19">The sequence shown here is derived from an EMBL/GenBank/DDBJ whole genome shotgun (WGS) entry which is preliminary data.</text>
</comment>
<feature type="binding site" evidence="15 16">
    <location>
        <position position="112"/>
    </location>
    <ligand>
        <name>S-adenosyl-L-methionine</name>
        <dbReference type="ChEBI" id="CHEBI:59789"/>
    </ligand>
</feature>
<comment type="catalytic activity">
    <reaction evidence="14 15 17">
        <text>guanosine(37) in tRNA + S-adenosyl-L-methionine = N(1)-methylguanosine(37) in tRNA + S-adenosyl-L-homocysteine + H(+)</text>
        <dbReference type="Rhea" id="RHEA:36899"/>
        <dbReference type="Rhea" id="RHEA-COMP:10145"/>
        <dbReference type="Rhea" id="RHEA-COMP:10147"/>
        <dbReference type="ChEBI" id="CHEBI:15378"/>
        <dbReference type="ChEBI" id="CHEBI:57856"/>
        <dbReference type="ChEBI" id="CHEBI:59789"/>
        <dbReference type="ChEBI" id="CHEBI:73542"/>
        <dbReference type="ChEBI" id="CHEBI:74269"/>
        <dbReference type="EC" id="2.1.1.228"/>
    </reaction>
</comment>
<evidence type="ECO:0000256" key="2">
    <source>
        <dbReference type="ARBA" id="ARBA00004496"/>
    </source>
</evidence>
<dbReference type="GO" id="GO:0052906">
    <property type="term" value="F:tRNA (guanine(37)-N1)-methyltransferase activity"/>
    <property type="evidence" value="ECO:0007669"/>
    <property type="project" value="UniProtKB-UniRule"/>
</dbReference>
<dbReference type="EMBL" id="BEXT01000001">
    <property type="protein sequence ID" value="GBC59455.1"/>
    <property type="molecule type" value="Genomic_DNA"/>
</dbReference>
<dbReference type="PANTHER" id="PTHR46417:SF1">
    <property type="entry name" value="TRNA (GUANINE-N(1)-)-METHYLTRANSFERASE"/>
    <property type="match status" value="1"/>
</dbReference>
<dbReference type="FunFam" id="3.40.1280.10:FF:000001">
    <property type="entry name" value="tRNA (guanine-N(1)-)-methyltransferase"/>
    <property type="match status" value="1"/>
</dbReference>
<dbReference type="SUPFAM" id="SSF75217">
    <property type="entry name" value="alpha/beta knot"/>
    <property type="match status" value="1"/>
</dbReference>
<evidence type="ECO:0000313" key="19">
    <source>
        <dbReference type="EMBL" id="GBC59455.1"/>
    </source>
</evidence>
<evidence type="ECO:0000256" key="17">
    <source>
        <dbReference type="RuleBase" id="RU003464"/>
    </source>
</evidence>
<proteinExistence type="inferred from homology"/>
<evidence type="ECO:0000256" key="6">
    <source>
        <dbReference type="ARBA" id="ARBA00014679"/>
    </source>
</evidence>
<protein>
    <recommendedName>
        <fullName evidence="6 15">tRNA (guanine-N(1)-)-methyltransferase</fullName>
        <ecNumber evidence="5 15">2.1.1.228</ecNumber>
    </recommendedName>
    <alternativeName>
        <fullName evidence="12 15">M1G-methyltransferase</fullName>
    </alternativeName>
    <alternativeName>
        <fullName evidence="13 15">tRNA [GM37] methyltransferase</fullName>
    </alternativeName>
</protein>
<dbReference type="PIRSF" id="PIRSF000386">
    <property type="entry name" value="tRNA_mtase"/>
    <property type="match status" value="1"/>
</dbReference>
<feature type="binding site" evidence="15 16">
    <location>
        <begin position="132"/>
        <end position="137"/>
    </location>
    <ligand>
        <name>S-adenosyl-L-methionine</name>
        <dbReference type="ChEBI" id="CHEBI:59789"/>
    </ligand>
</feature>
<dbReference type="GO" id="GO:0005829">
    <property type="term" value="C:cytosol"/>
    <property type="evidence" value="ECO:0007669"/>
    <property type="project" value="TreeGrafter"/>
</dbReference>
<dbReference type="NCBIfam" id="NF000648">
    <property type="entry name" value="PRK00026.1"/>
    <property type="match status" value="1"/>
</dbReference>
<dbReference type="NCBIfam" id="TIGR00088">
    <property type="entry name" value="trmD"/>
    <property type="match status" value="1"/>
</dbReference>
<dbReference type="PANTHER" id="PTHR46417">
    <property type="entry name" value="TRNA (GUANINE-N(1)-)-METHYLTRANSFERASE"/>
    <property type="match status" value="1"/>
</dbReference>
<dbReference type="EC" id="2.1.1.228" evidence="5 15"/>
<comment type="function">
    <text evidence="1 15 17">Specifically methylates guanosine-37 in various tRNAs.</text>
</comment>
<keyword evidence="11 15" id="KW-0819">tRNA processing</keyword>
<dbReference type="AlphaFoldDB" id="A0A401FR68"/>
<evidence type="ECO:0000256" key="10">
    <source>
        <dbReference type="ARBA" id="ARBA00022691"/>
    </source>
</evidence>
<evidence type="ECO:0000256" key="11">
    <source>
        <dbReference type="ARBA" id="ARBA00022694"/>
    </source>
</evidence>
<gene>
    <name evidence="15" type="primary">trmD</name>
    <name evidence="19" type="ORF">DENIS_0394</name>
</gene>
<dbReference type="RefSeq" id="WP_124326970.1">
    <property type="nucleotide sequence ID" value="NZ_BEXT01000001.1"/>
</dbReference>
<reference evidence="20" key="1">
    <citation type="submission" date="2017-11" db="EMBL/GenBank/DDBJ databases">
        <authorList>
            <person name="Watanabe M."/>
            <person name="Kojima H."/>
        </authorList>
    </citation>
    <scope>NUCLEOTIDE SEQUENCE [LARGE SCALE GENOMIC DNA]</scope>
    <source>
        <strain evidence="20">Tokyo 01</strain>
    </source>
</reference>